<evidence type="ECO:0000259" key="2">
    <source>
        <dbReference type="PROSITE" id="PS51644"/>
    </source>
</evidence>
<protein>
    <recommendedName>
        <fullName evidence="2">HTH OST-type domain-containing protein</fullName>
    </recommendedName>
</protein>
<dbReference type="PANTHER" id="PTHR14379">
    <property type="entry name" value="LIMKAIN B LKAP"/>
    <property type="match status" value="1"/>
</dbReference>
<keyword evidence="4" id="KW-1185">Reference proteome</keyword>
<dbReference type="Pfam" id="PF12872">
    <property type="entry name" value="OST-HTH"/>
    <property type="match status" value="1"/>
</dbReference>
<feature type="region of interest" description="Disordered" evidence="1">
    <location>
        <begin position="400"/>
        <end position="440"/>
    </location>
</feature>
<dbReference type="GO" id="GO:0005777">
    <property type="term" value="C:peroxisome"/>
    <property type="evidence" value="ECO:0007669"/>
    <property type="project" value="InterPro"/>
</dbReference>
<gene>
    <name evidence="3" type="ORF">ZIOFF_005069</name>
</gene>
<sequence length="440" mass="49208">MATISCYERCWPAALRRPAGAVKRHTRHARYEHRDHHGGDCLIRLNALKTLFELVRCANAGPPLRVPPKSFHASLPVFVSAYDLQPCLGHTSILVRFCRQRTAHFTVFLILFDWTLLDMEYHRSRFGGTSKTAAYPLGVNVFLVAQRIKSALRSNGIKGPVTISGFGDIEQLSRTAREALTSTGICLNHVPHGGKMSLQSCFMADLIYWVLQNPPPVHFFLISGDKDFANILHRLRMNNYNILLASREFTPGILCSSATLMWSWTCLVKGGNASAKHFNHPPDGFYGSWYGHYKAVLDDPFSDMKQANGKGDDYVELSSESKHRPVPRALVNAIQQILYSYPEGINMSDLRNELKRMNMSVDKDFFGYKNFSHLLASMPNILKFITSPGLDGQPLVVGKHLRTTDSSPSRSKTIQDFDSSDGEMSPTPKQDGKTTLSGSK</sequence>
<accession>A0A8J5LMB2</accession>
<dbReference type="PROSITE" id="PS51644">
    <property type="entry name" value="HTH_OST"/>
    <property type="match status" value="1"/>
</dbReference>
<dbReference type="InterPro" id="IPR024768">
    <property type="entry name" value="Marf1"/>
</dbReference>
<dbReference type="GO" id="GO:0004540">
    <property type="term" value="F:RNA nuclease activity"/>
    <property type="evidence" value="ECO:0007669"/>
    <property type="project" value="InterPro"/>
</dbReference>
<dbReference type="PANTHER" id="PTHR14379:SF6">
    <property type="entry name" value="EMB|CAB71880.1"/>
    <property type="match status" value="1"/>
</dbReference>
<dbReference type="CDD" id="cd10910">
    <property type="entry name" value="PIN_limkain_b1_N_like"/>
    <property type="match status" value="1"/>
</dbReference>
<evidence type="ECO:0000256" key="1">
    <source>
        <dbReference type="SAM" id="MobiDB-lite"/>
    </source>
</evidence>
<name>A0A8J5LMB2_ZINOF</name>
<proteinExistence type="predicted"/>
<dbReference type="InterPro" id="IPR025605">
    <property type="entry name" value="OST-HTH/LOTUS_dom"/>
</dbReference>
<dbReference type="CDD" id="cd08824">
    <property type="entry name" value="LOTUS"/>
    <property type="match status" value="1"/>
</dbReference>
<dbReference type="Gene3D" id="3.30.420.610">
    <property type="entry name" value="LOTUS domain-like"/>
    <property type="match status" value="1"/>
</dbReference>
<dbReference type="InterPro" id="IPR021139">
    <property type="entry name" value="NYN"/>
</dbReference>
<dbReference type="EMBL" id="JACMSC010000002">
    <property type="protein sequence ID" value="KAG6531265.1"/>
    <property type="molecule type" value="Genomic_DNA"/>
</dbReference>
<dbReference type="GO" id="GO:0010468">
    <property type="term" value="P:regulation of gene expression"/>
    <property type="evidence" value="ECO:0007669"/>
    <property type="project" value="InterPro"/>
</dbReference>
<organism evidence="3 4">
    <name type="scientific">Zingiber officinale</name>
    <name type="common">Ginger</name>
    <name type="synonym">Amomum zingiber</name>
    <dbReference type="NCBI Taxonomy" id="94328"/>
    <lineage>
        <taxon>Eukaryota</taxon>
        <taxon>Viridiplantae</taxon>
        <taxon>Streptophyta</taxon>
        <taxon>Embryophyta</taxon>
        <taxon>Tracheophyta</taxon>
        <taxon>Spermatophyta</taxon>
        <taxon>Magnoliopsida</taxon>
        <taxon>Liliopsida</taxon>
        <taxon>Zingiberales</taxon>
        <taxon>Zingiberaceae</taxon>
        <taxon>Zingiber</taxon>
    </lineage>
</organism>
<evidence type="ECO:0000313" key="4">
    <source>
        <dbReference type="Proteomes" id="UP000734854"/>
    </source>
</evidence>
<dbReference type="AlphaFoldDB" id="A0A8J5LMB2"/>
<reference evidence="3 4" key="1">
    <citation type="submission" date="2020-08" db="EMBL/GenBank/DDBJ databases">
        <title>Plant Genome Project.</title>
        <authorList>
            <person name="Zhang R.-G."/>
        </authorList>
    </citation>
    <scope>NUCLEOTIDE SEQUENCE [LARGE SCALE GENOMIC DNA]</scope>
    <source>
        <tissue evidence="3">Rhizome</tissue>
    </source>
</reference>
<feature type="compositionally biased region" description="Polar residues" evidence="1">
    <location>
        <begin position="404"/>
        <end position="417"/>
    </location>
</feature>
<dbReference type="Proteomes" id="UP000734854">
    <property type="component" value="Unassembled WGS sequence"/>
</dbReference>
<feature type="domain" description="HTH OST-type" evidence="2">
    <location>
        <begin position="326"/>
        <end position="400"/>
    </location>
</feature>
<evidence type="ECO:0000313" key="3">
    <source>
        <dbReference type="EMBL" id="KAG6531265.1"/>
    </source>
</evidence>
<dbReference type="Pfam" id="PF01936">
    <property type="entry name" value="NYN"/>
    <property type="match status" value="1"/>
</dbReference>
<dbReference type="InterPro" id="IPR041966">
    <property type="entry name" value="LOTUS-like"/>
</dbReference>
<comment type="caution">
    <text evidence="3">The sequence shown here is derived from an EMBL/GenBank/DDBJ whole genome shotgun (WGS) entry which is preliminary data.</text>
</comment>